<evidence type="ECO:0000313" key="2">
    <source>
        <dbReference type="Proteomes" id="UP001321760"/>
    </source>
</evidence>
<keyword evidence="2" id="KW-1185">Reference proteome</keyword>
<dbReference type="EMBL" id="MU865931">
    <property type="protein sequence ID" value="KAK4450709.1"/>
    <property type="molecule type" value="Genomic_DNA"/>
</dbReference>
<proteinExistence type="predicted"/>
<dbReference type="Proteomes" id="UP001321760">
    <property type="component" value="Unassembled WGS sequence"/>
</dbReference>
<dbReference type="AlphaFoldDB" id="A0AAV9GPF0"/>
<evidence type="ECO:0000313" key="1">
    <source>
        <dbReference type="EMBL" id="KAK4450709.1"/>
    </source>
</evidence>
<comment type="caution">
    <text evidence="1">The sequence shown here is derived from an EMBL/GenBank/DDBJ whole genome shotgun (WGS) entry which is preliminary data.</text>
</comment>
<gene>
    <name evidence="1" type="ORF">QBC34DRAFT_424442</name>
</gene>
<sequence length="138" mass="15353">MSAIKMCLVQLSHPAFDDKKIQFGQHLRSKLKLYPGVGKLTVAKDLEKLIVGSKIIHNHVTVLIDPVAAIADRSSPYYDEIRTNLRRYFLDIIATSPATKDSTWIFTDSRSSSSVGSVAAQHYEKAAAKRGFHSSQSY</sequence>
<reference evidence="1" key="2">
    <citation type="submission" date="2023-05" db="EMBL/GenBank/DDBJ databases">
        <authorList>
            <consortium name="Lawrence Berkeley National Laboratory"/>
            <person name="Steindorff A."/>
            <person name="Hensen N."/>
            <person name="Bonometti L."/>
            <person name="Westerberg I."/>
            <person name="Brannstrom I.O."/>
            <person name="Guillou S."/>
            <person name="Cros-Aarteil S."/>
            <person name="Calhoun S."/>
            <person name="Haridas S."/>
            <person name="Kuo A."/>
            <person name="Mondo S."/>
            <person name="Pangilinan J."/>
            <person name="Riley R."/>
            <person name="Labutti K."/>
            <person name="Andreopoulos B."/>
            <person name="Lipzen A."/>
            <person name="Chen C."/>
            <person name="Yanf M."/>
            <person name="Daum C."/>
            <person name="Ng V."/>
            <person name="Clum A."/>
            <person name="Ohm R."/>
            <person name="Martin F."/>
            <person name="Silar P."/>
            <person name="Natvig D."/>
            <person name="Lalanne C."/>
            <person name="Gautier V."/>
            <person name="Ament-Velasquez S.L."/>
            <person name="Kruys A."/>
            <person name="Hutchinson M.I."/>
            <person name="Powell A.J."/>
            <person name="Barry K."/>
            <person name="Miller A.N."/>
            <person name="Grigoriev I.V."/>
            <person name="Debuchy R."/>
            <person name="Gladieux P."/>
            <person name="Thoren M.H."/>
            <person name="Johannesson H."/>
        </authorList>
    </citation>
    <scope>NUCLEOTIDE SEQUENCE</scope>
    <source>
        <strain evidence="1">PSN243</strain>
    </source>
</reference>
<reference evidence="1" key="1">
    <citation type="journal article" date="2023" name="Mol. Phylogenet. Evol.">
        <title>Genome-scale phylogeny and comparative genomics of the fungal order Sordariales.</title>
        <authorList>
            <person name="Hensen N."/>
            <person name="Bonometti L."/>
            <person name="Westerberg I."/>
            <person name="Brannstrom I.O."/>
            <person name="Guillou S."/>
            <person name="Cros-Aarteil S."/>
            <person name="Calhoun S."/>
            <person name="Haridas S."/>
            <person name="Kuo A."/>
            <person name="Mondo S."/>
            <person name="Pangilinan J."/>
            <person name="Riley R."/>
            <person name="LaButti K."/>
            <person name="Andreopoulos B."/>
            <person name="Lipzen A."/>
            <person name="Chen C."/>
            <person name="Yan M."/>
            <person name="Daum C."/>
            <person name="Ng V."/>
            <person name="Clum A."/>
            <person name="Steindorff A."/>
            <person name="Ohm R.A."/>
            <person name="Martin F."/>
            <person name="Silar P."/>
            <person name="Natvig D.O."/>
            <person name="Lalanne C."/>
            <person name="Gautier V."/>
            <person name="Ament-Velasquez S.L."/>
            <person name="Kruys A."/>
            <person name="Hutchinson M.I."/>
            <person name="Powell A.J."/>
            <person name="Barry K."/>
            <person name="Miller A.N."/>
            <person name="Grigoriev I.V."/>
            <person name="Debuchy R."/>
            <person name="Gladieux P."/>
            <person name="Hiltunen Thoren M."/>
            <person name="Johannesson H."/>
        </authorList>
    </citation>
    <scope>NUCLEOTIDE SEQUENCE</scope>
    <source>
        <strain evidence="1">PSN243</strain>
    </source>
</reference>
<accession>A0AAV9GPF0</accession>
<organism evidence="1 2">
    <name type="scientific">Podospora aff. communis PSN243</name>
    <dbReference type="NCBI Taxonomy" id="3040156"/>
    <lineage>
        <taxon>Eukaryota</taxon>
        <taxon>Fungi</taxon>
        <taxon>Dikarya</taxon>
        <taxon>Ascomycota</taxon>
        <taxon>Pezizomycotina</taxon>
        <taxon>Sordariomycetes</taxon>
        <taxon>Sordariomycetidae</taxon>
        <taxon>Sordariales</taxon>
        <taxon>Podosporaceae</taxon>
        <taxon>Podospora</taxon>
    </lineage>
</organism>
<name>A0AAV9GPF0_9PEZI</name>
<protein>
    <submittedName>
        <fullName evidence="1">Uncharacterized protein</fullName>
    </submittedName>
</protein>